<dbReference type="CDD" id="cd02696">
    <property type="entry name" value="MurNAc-LAA"/>
    <property type="match status" value="1"/>
</dbReference>
<dbReference type="RefSeq" id="WP_185255175.1">
    <property type="nucleotide sequence ID" value="NZ_AP023368.1"/>
</dbReference>
<dbReference type="GO" id="GO:0008745">
    <property type="term" value="F:N-acetylmuramoyl-L-alanine amidase activity"/>
    <property type="evidence" value="ECO:0007669"/>
    <property type="project" value="InterPro"/>
</dbReference>
<accession>A0A7I8DM54</accession>
<evidence type="ECO:0000259" key="3">
    <source>
        <dbReference type="PROSITE" id="PS51724"/>
    </source>
</evidence>
<dbReference type="GO" id="GO:0042834">
    <property type="term" value="F:peptidoglycan binding"/>
    <property type="evidence" value="ECO:0007669"/>
    <property type="project" value="InterPro"/>
</dbReference>
<dbReference type="InterPro" id="IPR002508">
    <property type="entry name" value="MurNAc-LAA_cat"/>
</dbReference>
<dbReference type="Gene3D" id="3.40.630.40">
    <property type="entry name" value="Zn-dependent exopeptidases"/>
    <property type="match status" value="1"/>
</dbReference>
<dbReference type="Pfam" id="PF05036">
    <property type="entry name" value="SPOR"/>
    <property type="match status" value="1"/>
</dbReference>
<feature type="compositionally biased region" description="Acidic residues" evidence="2">
    <location>
        <begin position="185"/>
        <end position="194"/>
    </location>
</feature>
<gene>
    <name evidence="4" type="ORF">bsdcttw_24430</name>
</gene>
<dbReference type="PANTHER" id="PTHR30404:SF0">
    <property type="entry name" value="N-ACETYLMURAMOYL-L-ALANINE AMIDASE AMIC"/>
    <property type="match status" value="1"/>
</dbReference>
<feature type="compositionally biased region" description="Low complexity" evidence="2">
    <location>
        <begin position="246"/>
        <end position="271"/>
    </location>
</feature>
<feature type="domain" description="SPOR" evidence="3">
    <location>
        <begin position="290"/>
        <end position="364"/>
    </location>
</feature>
<dbReference type="Pfam" id="PF01520">
    <property type="entry name" value="Amidase_3"/>
    <property type="match status" value="1"/>
</dbReference>
<feature type="region of interest" description="Disordered" evidence="2">
    <location>
        <begin position="176"/>
        <end position="196"/>
    </location>
</feature>
<dbReference type="SUPFAM" id="SSF110997">
    <property type="entry name" value="Sporulation related repeat"/>
    <property type="match status" value="1"/>
</dbReference>
<keyword evidence="1" id="KW-0378">Hydrolase</keyword>
<organism evidence="4 5">
    <name type="scientific">Anaerocolumna chitinilytica</name>
    <dbReference type="NCBI Taxonomy" id="1727145"/>
    <lineage>
        <taxon>Bacteria</taxon>
        <taxon>Bacillati</taxon>
        <taxon>Bacillota</taxon>
        <taxon>Clostridia</taxon>
        <taxon>Lachnospirales</taxon>
        <taxon>Lachnospiraceae</taxon>
        <taxon>Anaerocolumna</taxon>
    </lineage>
</organism>
<dbReference type="SUPFAM" id="SSF53187">
    <property type="entry name" value="Zn-dependent exopeptidases"/>
    <property type="match status" value="1"/>
</dbReference>
<evidence type="ECO:0000256" key="1">
    <source>
        <dbReference type="ARBA" id="ARBA00022801"/>
    </source>
</evidence>
<dbReference type="Proteomes" id="UP000515703">
    <property type="component" value="Chromosome"/>
</dbReference>
<dbReference type="AlphaFoldDB" id="A0A7I8DM54"/>
<dbReference type="KEGG" id="acht:bsdcttw_24430"/>
<dbReference type="GO" id="GO:0030288">
    <property type="term" value="C:outer membrane-bounded periplasmic space"/>
    <property type="evidence" value="ECO:0007669"/>
    <property type="project" value="TreeGrafter"/>
</dbReference>
<evidence type="ECO:0000313" key="5">
    <source>
        <dbReference type="Proteomes" id="UP000515703"/>
    </source>
</evidence>
<evidence type="ECO:0000256" key="2">
    <source>
        <dbReference type="SAM" id="MobiDB-lite"/>
    </source>
</evidence>
<evidence type="ECO:0000313" key="4">
    <source>
        <dbReference type="EMBL" id="BCJ99402.1"/>
    </source>
</evidence>
<reference evidence="4 5" key="1">
    <citation type="submission" date="2020-08" db="EMBL/GenBank/DDBJ databases">
        <title>Draft genome sequencing of an Anaerocolumna strain isolated from anoxic soil subjected to BSD treatment.</title>
        <authorList>
            <person name="Uek A."/>
            <person name="Tonouchi A."/>
        </authorList>
    </citation>
    <scope>NUCLEOTIDE SEQUENCE [LARGE SCALE GENOMIC DNA]</scope>
    <source>
        <strain evidence="4 5">CTTW</strain>
    </source>
</reference>
<keyword evidence="5" id="KW-1185">Reference proteome</keyword>
<dbReference type="InterPro" id="IPR050695">
    <property type="entry name" value="N-acetylmuramoyl_amidase_3"/>
</dbReference>
<dbReference type="EMBL" id="AP023368">
    <property type="protein sequence ID" value="BCJ99402.1"/>
    <property type="molecule type" value="Genomic_DNA"/>
</dbReference>
<protein>
    <recommendedName>
        <fullName evidence="3">SPOR domain-containing protein</fullName>
    </recommendedName>
</protein>
<dbReference type="InterPro" id="IPR036680">
    <property type="entry name" value="SPOR-like_sf"/>
</dbReference>
<proteinExistence type="predicted"/>
<reference evidence="4 5" key="2">
    <citation type="submission" date="2020-08" db="EMBL/GenBank/DDBJ databases">
        <authorList>
            <person name="Ueki A."/>
            <person name="Tonouchi A."/>
        </authorList>
    </citation>
    <scope>NUCLEOTIDE SEQUENCE [LARGE SCALE GENOMIC DNA]</scope>
    <source>
        <strain evidence="4 5">CTTW</strain>
    </source>
</reference>
<dbReference type="Gene3D" id="3.30.70.1070">
    <property type="entry name" value="Sporulation related repeat"/>
    <property type="match status" value="1"/>
</dbReference>
<dbReference type="SMART" id="SM00646">
    <property type="entry name" value="Ami_3"/>
    <property type="match status" value="1"/>
</dbReference>
<feature type="region of interest" description="Disordered" evidence="2">
    <location>
        <begin position="246"/>
        <end position="280"/>
    </location>
</feature>
<dbReference type="GO" id="GO:0009253">
    <property type="term" value="P:peptidoglycan catabolic process"/>
    <property type="evidence" value="ECO:0007669"/>
    <property type="project" value="InterPro"/>
</dbReference>
<name>A0A7I8DM54_9FIRM</name>
<dbReference type="InterPro" id="IPR007730">
    <property type="entry name" value="SPOR-like_dom"/>
</dbReference>
<sequence length="367" mass="40863">MAYTVILDPGHGGYDNGAVYFGRMEKYDNLDLALAVGEILDSNGVNVLFTRTEDVYVSPLERAYMANMVPADYFVSIHRNSGQTPNTYSGVQSLVYNMNDPSRQLAENLNKELEELGFTDLGIAVRTDLAVLRRTVMPSVLVEVGFINSDSDNTLFDERFDEISYAIATAILDSLGVPPTNEGEPSNDNEDTDNMMDNRNRNMNGNMNDEFNGNMNGNMNDEFNGNMNGNMNDEFNGNMNGNMNDNFNKNRNNTNGNMDNNMNNSNNPNSNLGQHEESEIDTDYQIGEGQEEQPTYHIQLGLFRDGNNARNLVNNLNQAGYMADIISQGELYAVVTGEFDSLDEAQAAEDTLRQQGYSTLIVRNGNR</sequence>
<dbReference type="PROSITE" id="PS51724">
    <property type="entry name" value="SPOR"/>
    <property type="match status" value="1"/>
</dbReference>
<dbReference type="PANTHER" id="PTHR30404">
    <property type="entry name" value="N-ACETYLMURAMOYL-L-ALANINE AMIDASE"/>
    <property type="match status" value="1"/>
</dbReference>